<name>A0A9N9K1J3_9GLOM</name>
<organism evidence="1 2">
    <name type="scientific">Dentiscutata erythropus</name>
    <dbReference type="NCBI Taxonomy" id="1348616"/>
    <lineage>
        <taxon>Eukaryota</taxon>
        <taxon>Fungi</taxon>
        <taxon>Fungi incertae sedis</taxon>
        <taxon>Mucoromycota</taxon>
        <taxon>Glomeromycotina</taxon>
        <taxon>Glomeromycetes</taxon>
        <taxon>Diversisporales</taxon>
        <taxon>Gigasporaceae</taxon>
        <taxon>Dentiscutata</taxon>
    </lineage>
</organism>
<keyword evidence="2" id="KW-1185">Reference proteome</keyword>
<sequence length="193" mass="22700">QERQDRTKLLDLLLSPEEWSSIDELAKLLYSFTQVTRYIGGSQYPTLGIMIPTLIKLSYHLREFYLTIALQTVKICCSKINQSILSRWFEPLSYSQIAAFLDPRFKQMNYVTASKKRETIAHLYSLFDTQGRSTFIQESQPLNTNLSFFFSSFYDDDYIIQNEPKNVSLIEKEITLYKSLSQIPKYHIIDEEY</sequence>
<gene>
    <name evidence="1" type="ORF">DERYTH_LOCUS24426</name>
</gene>
<feature type="non-terminal residue" evidence="1">
    <location>
        <position position="1"/>
    </location>
</feature>
<evidence type="ECO:0000313" key="1">
    <source>
        <dbReference type="EMBL" id="CAG8806201.1"/>
    </source>
</evidence>
<dbReference type="EMBL" id="CAJVPY010040951">
    <property type="protein sequence ID" value="CAG8806201.1"/>
    <property type="molecule type" value="Genomic_DNA"/>
</dbReference>
<dbReference type="AlphaFoldDB" id="A0A9N9K1J3"/>
<dbReference type="InterPro" id="IPR012337">
    <property type="entry name" value="RNaseH-like_sf"/>
</dbReference>
<comment type="caution">
    <text evidence="1">The sequence shown here is derived from an EMBL/GenBank/DDBJ whole genome shotgun (WGS) entry which is preliminary data.</text>
</comment>
<accession>A0A9N9K1J3</accession>
<reference evidence="1" key="1">
    <citation type="submission" date="2021-06" db="EMBL/GenBank/DDBJ databases">
        <authorList>
            <person name="Kallberg Y."/>
            <person name="Tangrot J."/>
            <person name="Rosling A."/>
        </authorList>
    </citation>
    <scope>NUCLEOTIDE SEQUENCE</scope>
    <source>
        <strain evidence="1">MA453B</strain>
    </source>
</reference>
<dbReference type="OrthoDB" id="2412107at2759"/>
<protein>
    <submittedName>
        <fullName evidence="1">22051_t:CDS:1</fullName>
    </submittedName>
</protein>
<proteinExistence type="predicted"/>
<dbReference type="SUPFAM" id="SSF53098">
    <property type="entry name" value="Ribonuclease H-like"/>
    <property type="match status" value="1"/>
</dbReference>
<evidence type="ECO:0000313" key="2">
    <source>
        <dbReference type="Proteomes" id="UP000789405"/>
    </source>
</evidence>
<dbReference type="Proteomes" id="UP000789405">
    <property type="component" value="Unassembled WGS sequence"/>
</dbReference>
<feature type="non-terminal residue" evidence="1">
    <location>
        <position position="193"/>
    </location>
</feature>